<dbReference type="AlphaFoldDB" id="A0A1H6AHQ1"/>
<keyword evidence="3" id="KW-1185">Reference proteome</keyword>
<evidence type="ECO:0000256" key="1">
    <source>
        <dbReference type="SAM" id="SignalP"/>
    </source>
</evidence>
<feature type="signal peptide" evidence="1">
    <location>
        <begin position="1"/>
        <end position="21"/>
    </location>
</feature>
<feature type="chain" id="PRO_5009292710" description="DUF2911 domain-containing protein" evidence="1">
    <location>
        <begin position="22"/>
        <end position="173"/>
    </location>
</feature>
<evidence type="ECO:0000313" key="3">
    <source>
        <dbReference type="Proteomes" id="UP000236731"/>
    </source>
</evidence>
<keyword evidence="1" id="KW-0732">Signal</keyword>
<dbReference type="RefSeq" id="WP_103906840.1">
    <property type="nucleotide sequence ID" value="NZ_CP049246.1"/>
</dbReference>
<dbReference type="Pfam" id="PF11138">
    <property type="entry name" value="DUF2911"/>
    <property type="match status" value="1"/>
</dbReference>
<dbReference type="EMBL" id="FNUT01000008">
    <property type="protein sequence ID" value="SEG48218.1"/>
    <property type="molecule type" value="Genomic_DNA"/>
</dbReference>
<evidence type="ECO:0008006" key="4">
    <source>
        <dbReference type="Google" id="ProtNLM"/>
    </source>
</evidence>
<dbReference type="InterPro" id="IPR021314">
    <property type="entry name" value="DUF2911"/>
</dbReference>
<reference evidence="3" key="1">
    <citation type="submission" date="2016-10" db="EMBL/GenBank/DDBJ databases">
        <authorList>
            <person name="Varghese N."/>
            <person name="Submissions S."/>
        </authorList>
    </citation>
    <scope>NUCLEOTIDE SEQUENCE [LARGE SCALE GENOMIC DNA]</scope>
    <source>
        <strain evidence="3">DSM 22361</strain>
    </source>
</reference>
<proteinExistence type="predicted"/>
<organism evidence="2 3">
    <name type="scientific">Sphingobacterium lactis</name>
    <dbReference type="NCBI Taxonomy" id="797291"/>
    <lineage>
        <taxon>Bacteria</taxon>
        <taxon>Pseudomonadati</taxon>
        <taxon>Bacteroidota</taxon>
        <taxon>Sphingobacteriia</taxon>
        <taxon>Sphingobacteriales</taxon>
        <taxon>Sphingobacteriaceae</taxon>
        <taxon>Sphingobacterium</taxon>
    </lineage>
</organism>
<dbReference type="Proteomes" id="UP000236731">
    <property type="component" value="Unassembled WGS sequence"/>
</dbReference>
<sequence length="173" mass="18737">MKASTILLVLTMLFSFGLAEAQETKPKQSPPDSSSVTTDDGVTIAINYGSPSLKGRQLGVDIAEVGKVWRAGANEATTVSFDKDVTVEGKALPAGKYSLHAIPGEQKTTFIFNKVWKKWGTEYDEAQDALRVDVDNQETSDSVERLKITADKSGKIHLAWGNYGLSMNVKAAK</sequence>
<protein>
    <recommendedName>
        <fullName evidence="4">DUF2911 domain-containing protein</fullName>
    </recommendedName>
</protein>
<evidence type="ECO:0000313" key="2">
    <source>
        <dbReference type="EMBL" id="SEG48218.1"/>
    </source>
</evidence>
<dbReference type="OrthoDB" id="195456at2"/>
<name>A0A1H6AHQ1_9SPHI</name>
<accession>A0A1H6AHQ1</accession>
<gene>
    <name evidence="2" type="ORF">SAMN05421877_108156</name>
</gene>